<evidence type="ECO:0000256" key="10">
    <source>
        <dbReference type="ARBA" id="ARBA00022827"/>
    </source>
</evidence>
<name>A0A3P3VVA2_9GAMM</name>
<dbReference type="GO" id="GO:0016740">
    <property type="term" value="F:transferase activity"/>
    <property type="evidence" value="ECO:0007669"/>
    <property type="project" value="UniProtKB-UniRule"/>
</dbReference>
<evidence type="ECO:0000313" key="21">
    <source>
        <dbReference type="Proteomes" id="UP000280792"/>
    </source>
</evidence>
<dbReference type="Proteomes" id="UP000280792">
    <property type="component" value="Unassembled WGS sequence"/>
</dbReference>
<proteinExistence type="inferred from homology"/>
<feature type="binding site" evidence="19">
    <location>
        <position position="317"/>
    </location>
    <ligand>
        <name>Mg(2+)</name>
        <dbReference type="ChEBI" id="CHEBI:18420"/>
    </ligand>
</feature>
<feature type="binding site" evidence="19">
    <location>
        <position position="321"/>
    </location>
    <ligand>
        <name>Mg(2+)</name>
        <dbReference type="ChEBI" id="CHEBI:18420"/>
    </ligand>
</feature>
<reference evidence="20 21" key="1">
    <citation type="submission" date="2018-08" db="EMBL/GenBank/DDBJ databases">
        <authorList>
            <person name="Khan S.A."/>
        </authorList>
    </citation>
    <scope>NUCLEOTIDE SEQUENCE [LARGE SCALE GENOMIC DNA]</scope>
    <source>
        <strain evidence="20 21">GTF-13</strain>
    </source>
</reference>
<keyword evidence="5" id="KW-0997">Cell inner membrane</keyword>
<comment type="subcellular location">
    <subcellularLocation>
        <location evidence="17">Cell inner membrane</location>
        <topology evidence="17">Lipid-anchor</topology>
        <orientation evidence="17">Periplasmic side</orientation>
    </subcellularLocation>
</comment>
<evidence type="ECO:0000256" key="18">
    <source>
        <dbReference type="PIRNR" id="PIRNR006268"/>
    </source>
</evidence>
<dbReference type="Gene3D" id="3.10.520.10">
    <property type="entry name" value="ApbE-like domains"/>
    <property type="match status" value="1"/>
</dbReference>
<evidence type="ECO:0000256" key="16">
    <source>
        <dbReference type="ARBA" id="ARBA00048540"/>
    </source>
</evidence>
<keyword evidence="21" id="KW-1185">Reference proteome</keyword>
<keyword evidence="13" id="KW-0564">Palmitate</keyword>
<keyword evidence="12" id="KW-0472">Membrane</keyword>
<dbReference type="EC" id="2.7.1.180" evidence="2 18"/>
<keyword evidence="9" id="KW-0732">Signal</keyword>
<comment type="cofactor">
    <cofactor evidence="19">
        <name>Mg(2+)</name>
        <dbReference type="ChEBI" id="CHEBI:18420"/>
    </cofactor>
    <cofactor evidence="19">
        <name>Mn(2+)</name>
        <dbReference type="ChEBI" id="CHEBI:29035"/>
    </cofactor>
    <text evidence="19">Magnesium. Can also use manganese.</text>
</comment>
<evidence type="ECO:0000256" key="3">
    <source>
        <dbReference type="ARBA" id="ARBA00016337"/>
    </source>
</evidence>
<dbReference type="PANTHER" id="PTHR30040">
    <property type="entry name" value="THIAMINE BIOSYNTHESIS LIPOPROTEIN APBE"/>
    <property type="match status" value="1"/>
</dbReference>
<dbReference type="SUPFAM" id="SSF143631">
    <property type="entry name" value="ApbE-like"/>
    <property type="match status" value="1"/>
</dbReference>
<evidence type="ECO:0000256" key="19">
    <source>
        <dbReference type="PIRSR" id="PIRSR006268-2"/>
    </source>
</evidence>
<keyword evidence="8 18" id="KW-0479">Metal-binding</keyword>
<evidence type="ECO:0000256" key="7">
    <source>
        <dbReference type="ARBA" id="ARBA00022679"/>
    </source>
</evidence>
<comment type="caution">
    <text evidence="20">The sequence shown here is derived from an EMBL/GenBank/DDBJ whole genome shotgun (WGS) entry which is preliminary data.</text>
</comment>
<evidence type="ECO:0000313" key="20">
    <source>
        <dbReference type="EMBL" id="RRJ84673.1"/>
    </source>
</evidence>
<dbReference type="AlphaFoldDB" id="A0A3P3VVA2"/>
<evidence type="ECO:0000256" key="12">
    <source>
        <dbReference type="ARBA" id="ARBA00023136"/>
    </source>
</evidence>
<feature type="binding site" evidence="19">
    <location>
        <position position="203"/>
    </location>
    <ligand>
        <name>Mg(2+)</name>
        <dbReference type="ChEBI" id="CHEBI:18420"/>
    </ligand>
</feature>
<dbReference type="InterPro" id="IPR003374">
    <property type="entry name" value="ApbE-like_sf"/>
</dbReference>
<evidence type="ECO:0000256" key="14">
    <source>
        <dbReference type="ARBA" id="ARBA00023288"/>
    </source>
</evidence>
<keyword evidence="4" id="KW-1003">Cell membrane</keyword>
<evidence type="ECO:0000256" key="11">
    <source>
        <dbReference type="ARBA" id="ARBA00022842"/>
    </source>
</evidence>
<evidence type="ECO:0000256" key="9">
    <source>
        <dbReference type="ARBA" id="ARBA00022729"/>
    </source>
</evidence>
<dbReference type="Pfam" id="PF02424">
    <property type="entry name" value="ApbE"/>
    <property type="match status" value="1"/>
</dbReference>
<keyword evidence="7 18" id="KW-0808">Transferase</keyword>
<dbReference type="EMBL" id="QWEZ01000001">
    <property type="protein sequence ID" value="RRJ84673.1"/>
    <property type="molecule type" value="Genomic_DNA"/>
</dbReference>
<evidence type="ECO:0000256" key="1">
    <source>
        <dbReference type="ARBA" id="ARBA00008282"/>
    </source>
</evidence>
<dbReference type="GO" id="GO:0046872">
    <property type="term" value="F:metal ion binding"/>
    <property type="evidence" value="ECO:0007669"/>
    <property type="project" value="UniProtKB-UniRule"/>
</dbReference>
<dbReference type="PIRSF" id="PIRSF006268">
    <property type="entry name" value="ApbE"/>
    <property type="match status" value="1"/>
</dbReference>
<dbReference type="GO" id="GO:0005886">
    <property type="term" value="C:plasma membrane"/>
    <property type="evidence" value="ECO:0007669"/>
    <property type="project" value="UniProtKB-SubCell"/>
</dbReference>
<evidence type="ECO:0000256" key="8">
    <source>
        <dbReference type="ARBA" id="ARBA00022723"/>
    </source>
</evidence>
<organism evidence="20 21">
    <name type="scientific">Aestuariirhabdus litorea</name>
    <dbReference type="NCBI Taxonomy" id="2528527"/>
    <lineage>
        <taxon>Bacteria</taxon>
        <taxon>Pseudomonadati</taxon>
        <taxon>Pseudomonadota</taxon>
        <taxon>Gammaproteobacteria</taxon>
        <taxon>Oceanospirillales</taxon>
        <taxon>Aestuariirhabdaceae</taxon>
        <taxon>Aestuariirhabdus</taxon>
    </lineage>
</organism>
<evidence type="ECO:0000256" key="5">
    <source>
        <dbReference type="ARBA" id="ARBA00022519"/>
    </source>
</evidence>
<keyword evidence="10 18" id="KW-0274">FAD</keyword>
<dbReference type="FunFam" id="3.10.520.10:FF:000001">
    <property type="entry name" value="FAD:protein FMN transferase"/>
    <property type="match status" value="1"/>
</dbReference>
<comment type="catalytic activity">
    <reaction evidence="16 18">
        <text>L-threonyl-[protein] + FAD = FMN-L-threonyl-[protein] + AMP + H(+)</text>
        <dbReference type="Rhea" id="RHEA:36847"/>
        <dbReference type="Rhea" id="RHEA-COMP:11060"/>
        <dbReference type="Rhea" id="RHEA-COMP:11061"/>
        <dbReference type="ChEBI" id="CHEBI:15378"/>
        <dbReference type="ChEBI" id="CHEBI:30013"/>
        <dbReference type="ChEBI" id="CHEBI:57692"/>
        <dbReference type="ChEBI" id="CHEBI:74257"/>
        <dbReference type="ChEBI" id="CHEBI:456215"/>
        <dbReference type="EC" id="2.7.1.180"/>
    </reaction>
</comment>
<evidence type="ECO:0000256" key="17">
    <source>
        <dbReference type="ARBA" id="ARBA00060485"/>
    </source>
</evidence>
<dbReference type="PANTHER" id="PTHR30040:SF2">
    <property type="entry name" value="FAD:PROTEIN FMN TRANSFERASE"/>
    <property type="match status" value="1"/>
</dbReference>
<keyword evidence="11 18" id="KW-0460">Magnesium</keyword>
<evidence type="ECO:0000256" key="4">
    <source>
        <dbReference type="ARBA" id="ARBA00022475"/>
    </source>
</evidence>
<evidence type="ECO:0000256" key="13">
    <source>
        <dbReference type="ARBA" id="ARBA00023139"/>
    </source>
</evidence>
<accession>A0A3P3VVA2</accession>
<gene>
    <name evidence="20" type="ORF">D0544_06105</name>
</gene>
<evidence type="ECO:0000256" key="6">
    <source>
        <dbReference type="ARBA" id="ARBA00022630"/>
    </source>
</evidence>
<evidence type="ECO:0000256" key="2">
    <source>
        <dbReference type="ARBA" id="ARBA00011955"/>
    </source>
</evidence>
<comment type="similarity">
    <text evidence="1 18">Belongs to the ApbE family.</text>
</comment>
<sequence>MTLVASSAQGNGSAAKPLIKAPRHLIGGLFRPAVAVVLFAQLAIAGCSFEEAPEVRAFDGHTMGTTYQVKYVADQPVQASELQAAAEQALDDVNRRMSTYREDSDLMRFNRLPAGGQAVVSADLVELVQISHYLSRISSGAYDVTVGPLVNLWGFGPDKRPTKEPSESEIEQARARIGYQYLEVGSDGVTLTKQRELFVDLSSIAKGYGVDRVAAEIEALGIQNYLVEVGGEVRMKGTKPGKVSWRIGVEKPSMGEREATLVISADNKGIATSGDYRNYFEVDGKRYSHTIDPRSGYPIDHKLVSVTVVDDSTALADGLATMFMALGPIEGMEVALREKISALFIEKAGDEFRYTSTPGFQPYVLSKPE</sequence>
<protein>
    <recommendedName>
        <fullName evidence="3 18">FAD:protein FMN transferase</fullName>
        <ecNumber evidence="2 18">2.7.1.180</ecNumber>
    </recommendedName>
    <alternativeName>
        <fullName evidence="15 18">Flavin transferase</fullName>
    </alternativeName>
</protein>
<keyword evidence="6 18" id="KW-0285">Flavoprotein</keyword>
<dbReference type="InterPro" id="IPR024932">
    <property type="entry name" value="ApbE"/>
</dbReference>
<evidence type="ECO:0000256" key="15">
    <source>
        <dbReference type="ARBA" id="ARBA00031306"/>
    </source>
</evidence>
<keyword evidence="14" id="KW-0449">Lipoprotein</keyword>
<reference evidence="20 21" key="2">
    <citation type="submission" date="2018-12" db="EMBL/GenBank/DDBJ databases">
        <title>Simiduia agarivorans gen. nov., sp. nov., a marine, agarolytic bacterium isolated from shallow coastal water from Keelung, Taiwan.</title>
        <authorList>
            <person name="Shieh W.Y."/>
        </authorList>
    </citation>
    <scope>NUCLEOTIDE SEQUENCE [LARGE SCALE GENOMIC DNA]</scope>
    <source>
        <strain evidence="20 21">GTF-13</strain>
    </source>
</reference>